<sequence>MDRKQVDDLVQQARAHRAPLADIKQVSKDKLLINGHPYDLIVDNHHTFDLDAFKYRYNPVYSNYGYILGDWSYDQLRLTGFYDDNCHVADDLKISYLQDFLMEYCNFGVSYFILKNADVTKRSHKRHFKRRSFHHRPSNRQHKSFKRNPHKQFRIAKRH</sequence>
<keyword evidence="3" id="KW-1185">Reference proteome</keyword>
<accession>A0A4P6ZLM3</accession>
<dbReference type="InterPro" id="IPR038141">
    <property type="entry name" value="YutD-like_sf"/>
</dbReference>
<proteinExistence type="predicted"/>
<dbReference type="Pfam" id="PF06265">
    <property type="entry name" value="YutD-like"/>
    <property type="match status" value="1"/>
</dbReference>
<dbReference type="Gene3D" id="3.50.4.20">
    <property type="match status" value="1"/>
</dbReference>
<dbReference type="AlphaFoldDB" id="A0A4P6ZLM3"/>
<dbReference type="Proteomes" id="UP000294321">
    <property type="component" value="Chromosome"/>
</dbReference>
<reference evidence="3" key="1">
    <citation type="submission" date="2018-12" db="EMBL/GenBank/DDBJ databases">
        <title>A new species of lactobacillus.</title>
        <authorList>
            <person name="Jian Y."/>
            <person name="Xin L."/>
            <person name="Hong Z.J."/>
            <person name="Ming L.Z."/>
            <person name="Hong X.Z."/>
        </authorList>
    </citation>
    <scope>NUCLEOTIDE SEQUENCE [LARGE SCALE GENOMIC DNA]</scope>
    <source>
        <strain evidence="3">HSLZ-75</strain>
    </source>
</reference>
<name>A0A4P6ZLM3_9LACO</name>
<gene>
    <name evidence="2" type="ORF">ELX58_06295</name>
</gene>
<evidence type="ECO:0000313" key="2">
    <source>
        <dbReference type="EMBL" id="QBP18716.1"/>
    </source>
</evidence>
<evidence type="ECO:0000256" key="1">
    <source>
        <dbReference type="SAM" id="MobiDB-lite"/>
    </source>
</evidence>
<protein>
    <submittedName>
        <fullName evidence="2">DUF1027 domain-containing protein</fullName>
    </submittedName>
</protein>
<dbReference type="KEGG" id="lji:ELX58_06295"/>
<dbReference type="OrthoDB" id="1650379at2"/>
<organism evidence="2 3">
    <name type="scientific">Acetilactobacillus jinshanensis</name>
    <dbReference type="NCBI Taxonomy" id="1720083"/>
    <lineage>
        <taxon>Bacteria</taxon>
        <taxon>Bacillati</taxon>
        <taxon>Bacillota</taxon>
        <taxon>Bacilli</taxon>
        <taxon>Lactobacillales</taxon>
        <taxon>Lactobacillaceae</taxon>
        <taxon>Acetilactobacillus</taxon>
    </lineage>
</organism>
<dbReference type="InterPro" id="IPR009370">
    <property type="entry name" value="YutD-like"/>
</dbReference>
<evidence type="ECO:0000313" key="3">
    <source>
        <dbReference type="Proteomes" id="UP000294321"/>
    </source>
</evidence>
<dbReference type="RefSeq" id="WP_133442274.1">
    <property type="nucleotide sequence ID" value="NZ_CP034726.1"/>
</dbReference>
<dbReference type="EMBL" id="CP034726">
    <property type="protein sequence ID" value="QBP18716.1"/>
    <property type="molecule type" value="Genomic_DNA"/>
</dbReference>
<feature type="region of interest" description="Disordered" evidence="1">
    <location>
        <begin position="128"/>
        <end position="159"/>
    </location>
</feature>